<dbReference type="SMART" id="SM00028">
    <property type="entry name" value="TPR"/>
    <property type="match status" value="4"/>
</dbReference>
<evidence type="ECO:0000313" key="2">
    <source>
        <dbReference type="Proteomes" id="UP000187209"/>
    </source>
</evidence>
<organism evidence="1 2">
    <name type="scientific">Stentor coeruleus</name>
    <dbReference type="NCBI Taxonomy" id="5963"/>
    <lineage>
        <taxon>Eukaryota</taxon>
        <taxon>Sar</taxon>
        <taxon>Alveolata</taxon>
        <taxon>Ciliophora</taxon>
        <taxon>Postciliodesmatophora</taxon>
        <taxon>Heterotrichea</taxon>
        <taxon>Heterotrichida</taxon>
        <taxon>Stentoridae</taxon>
        <taxon>Stentor</taxon>
    </lineage>
</organism>
<dbReference type="Proteomes" id="UP000187209">
    <property type="component" value="Unassembled WGS sequence"/>
</dbReference>
<reference evidence="1 2" key="1">
    <citation type="submission" date="2016-11" db="EMBL/GenBank/DDBJ databases">
        <title>The macronuclear genome of Stentor coeruleus: a giant cell with tiny introns.</title>
        <authorList>
            <person name="Slabodnick M."/>
            <person name="Ruby J.G."/>
            <person name="Reiff S.B."/>
            <person name="Swart E.C."/>
            <person name="Gosai S."/>
            <person name="Prabakaran S."/>
            <person name="Witkowska E."/>
            <person name="Larue G.E."/>
            <person name="Fisher S."/>
            <person name="Freeman R.M."/>
            <person name="Gunawardena J."/>
            <person name="Chu W."/>
            <person name="Stover N.A."/>
            <person name="Gregory B.D."/>
            <person name="Nowacki M."/>
            <person name="Derisi J."/>
            <person name="Roy S.W."/>
            <person name="Marshall W.F."/>
            <person name="Sood P."/>
        </authorList>
    </citation>
    <scope>NUCLEOTIDE SEQUENCE [LARGE SCALE GENOMIC DNA]</scope>
    <source>
        <strain evidence="1">WM001</strain>
    </source>
</reference>
<gene>
    <name evidence="1" type="ORF">SteCoe_14993</name>
</gene>
<evidence type="ECO:0000313" key="1">
    <source>
        <dbReference type="EMBL" id="OMJ84003.1"/>
    </source>
</evidence>
<keyword evidence="2" id="KW-1185">Reference proteome</keyword>
<dbReference type="AlphaFoldDB" id="A0A1R2C4Q6"/>
<name>A0A1R2C4Q6_9CILI</name>
<dbReference type="InterPro" id="IPR011990">
    <property type="entry name" value="TPR-like_helical_dom_sf"/>
</dbReference>
<protein>
    <submittedName>
        <fullName evidence="1">Uncharacterized protein</fullName>
    </submittedName>
</protein>
<sequence>METADKLETIIKTLFQQAQVMLKELNFKSAYQHLDQALQILEKSHSLKKSDLYYATYTNYGTILKKQGNYSQAAESFLFAGDFCIKQPLKLAECYLNACAMLSRAGKHTESLKYSIKALRIYGNTENPKKIIAMQNAGAEYEYLGLKEDAKKMYKQGYILAKKINGPESESSLMFKRRYMKISVNSFENSFSSNAQSSSKDSLLKKRLPLSTVSIKKTNKLPDFISAPIVYETQKRNTKTSPKARYFTPRNSNTPVYKTSKTKDFFELHRSSLDRYSVRKFSRKDKTTGFRPVNDSFVHKIWPAKTRCKIYLL</sequence>
<accession>A0A1R2C4Q6</accession>
<dbReference type="EMBL" id="MPUH01000284">
    <property type="protein sequence ID" value="OMJ84003.1"/>
    <property type="molecule type" value="Genomic_DNA"/>
</dbReference>
<dbReference type="InterPro" id="IPR019734">
    <property type="entry name" value="TPR_rpt"/>
</dbReference>
<dbReference type="Gene3D" id="1.25.40.10">
    <property type="entry name" value="Tetratricopeptide repeat domain"/>
    <property type="match status" value="2"/>
</dbReference>
<dbReference type="Pfam" id="PF13424">
    <property type="entry name" value="TPR_12"/>
    <property type="match status" value="1"/>
</dbReference>
<proteinExistence type="predicted"/>
<comment type="caution">
    <text evidence="1">The sequence shown here is derived from an EMBL/GenBank/DDBJ whole genome shotgun (WGS) entry which is preliminary data.</text>
</comment>
<dbReference type="SUPFAM" id="SSF48452">
    <property type="entry name" value="TPR-like"/>
    <property type="match status" value="1"/>
</dbReference>